<accession>A0A2T0XJT9</accession>
<dbReference type="InterPro" id="IPR021104">
    <property type="entry name" value="KfrA_DNA-bd_N"/>
</dbReference>
<evidence type="ECO:0000259" key="2">
    <source>
        <dbReference type="Pfam" id="PF11740"/>
    </source>
</evidence>
<comment type="caution">
    <text evidence="3">The sequence shown here is derived from an EMBL/GenBank/DDBJ whole genome shotgun (WGS) entry which is preliminary data.</text>
</comment>
<dbReference type="OrthoDB" id="583532at2"/>
<keyword evidence="3" id="KW-0238">DNA-binding</keyword>
<dbReference type="GO" id="GO:0003677">
    <property type="term" value="F:DNA binding"/>
    <property type="evidence" value="ECO:0007669"/>
    <property type="project" value="UniProtKB-KW"/>
</dbReference>
<gene>
    <name evidence="3" type="ORF">BCM14_0667</name>
</gene>
<feature type="coiled-coil region" evidence="1">
    <location>
        <begin position="104"/>
        <end position="149"/>
    </location>
</feature>
<reference evidence="3 4" key="1">
    <citation type="submission" date="2018-03" db="EMBL/GenBank/DDBJ databases">
        <title>Genomic Encyclopedia of Type Strains, Phase III (KMG-III): the genomes of soil and plant-associated and newly described type strains.</title>
        <authorList>
            <person name="Whitman W."/>
        </authorList>
    </citation>
    <scope>NUCLEOTIDE SEQUENCE [LARGE SCALE GENOMIC DNA]</scope>
    <source>
        <strain evidence="3 4">MWH-P2sevCIIIb</strain>
    </source>
</reference>
<sequence length="351" mass="38444">MAREGITFEQVSAAAEDLLKTGQQPTIRAIRERLGTGSPNTIHKHLTTWRASLPAPNVGVFELPRQIQFAIIHEIERATADVRTQIELRLTEAMNEAAELAVSGEQLEIERDQLIEKIAAVTRERDTFVGKSEQQAAELAAQAETIQRQHAVVESVRIEAATARLKVEVQTDRIVHLEAEIDRVRAVVNAAQQARGKAEQEAAVTAAKLVGSEAQLSQQSIELNRLRAAVDAGQEARGALEKSQQSIQALKEELAVFKSKLDNSLAYSEIQAEELTRLRSSESKNAVELETLRHSAAVSQQSVSELEQQAAAVNVGAIIEQKNAELDKLRADLGAVIEQKNAELDKLRAAK</sequence>
<feature type="domain" description="KfrA N-terminal DNA-binding" evidence="2">
    <location>
        <begin position="7"/>
        <end position="115"/>
    </location>
</feature>
<keyword evidence="1" id="KW-0175">Coiled coil</keyword>
<feature type="coiled-coil region" evidence="1">
    <location>
        <begin position="233"/>
        <end position="260"/>
    </location>
</feature>
<feature type="coiled-coil region" evidence="1">
    <location>
        <begin position="174"/>
        <end position="201"/>
    </location>
</feature>
<keyword evidence="4" id="KW-1185">Reference proteome</keyword>
<evidence type="ECO:0000313" key="3">
    <source>
        <dbReference type="EMBL" id="PRY99224.1"/>
    </source>
</evidence>
<organism evidence="3 4">
    <name type="scientific">Jezberella montanilacus</name>
    <dbReference type="NCBI Taxonomy" id="323426"/>
    <lineage>
        <taxon>Bacteria</taxon>
        <taxon>Pseudomonadati</taxon>
        <taxon>Pseudomonadota</taxon>
        <taxon>Betaproteobacteria</taxon>
        <taxon>Burkholderiales</taxon>
        <taxon>Alcaligenaceae</taxon>
        <taxon>Jezberella</taxon>
    </lineage>
</organism>
<evidence type="ECO:0000313" key="4">
    <source>
        <dbReference type="Proteomes" id="UP000238308"/>
    </source>
</evidence>
<dbReference type="RefSeq" id="WP_106226549.1">
    <property type="nucleotide sequence ID" value="NZ_PVTV01000011.1"/>
</dbReference>
<dbReference type="EMBL" id="PVTV01000011">
    <property type="protein sequence ID" value="PRY99224.1"/>
    <property type="molecule type" value="Genomic_DNA"/>
</dbReference>
<protein>
    <submittedName>
        <fullName evidence="3">Plasmid replication DNA-binding protein KfrA</fullName>
    </submittedName>
</protein>
<dbReference type="Pfam" id="PF11740">
    <property type="entry name" value="KfrA_N"/>
    <property type="match status" value="1"/>
</dbReference>
<feature type="coiled-coil region" evidence="1">
    <location>
        <begin position="289"/>
        <end position="350"/>
    </location>
</feature>
<evidence type="ECO:0000256" key="1">
    <source>
        <dbReference type="SAM" id="Coils"/>
    </source>
</evidence>
<dbReference type="Proteomes" id="UP000238308">
    <property type="component" value="Unassembled WGS sequence"/>
</dbReference>
<dbReference type="AlphaFoldDB" id="A0A2T0XJT9"/>
<name>A0A2T0XJT9_9BURK</name>
<proteinExistence type="predicted"/>